<accession>A0ABY9M3M6</accession>
<evidence type="ECO:0008006" key="4">
    <source>
        <dbReference type="Google" id="ProtNLM"/>
    </source>
</evidence>
<gene>
    <name evidence="2" type="ORF">RAS12_04245</name>
</gene>
<protein>
    <recommendedName>
        <fullName evidence="4">DUF5302 domain-containing protein</fullName>
    </recommendedName>
</protein>
<evidence type="ECO:0000313" key="2">
    <source>
        <dbReference type="EMBL" id="WMD21594.1"/>
    </source>
</evidence>
<dbReference type="RefSeq" id="WP_306945447.1">
    <property type="nucleotide sequence ID" value="NZ_CP132976.1"/>
</dbReference>
<dbReference type="EMBL" id="CP132976">
    <property type="protein sequence ID" value="WMD21594.1"/>
    <property type="molecule type" value="Genomic_DNA"/>
</dbReference>
<name>A0ABY9M3M6_9BURK</name>
<organism evidence="2 3">
    <name type="scientific">Achromobacter seleniivolatilans</name>
    <dbReference type="NCBI Taxonomy" id="3047478"/>
    <lineage>
        <taxon>Bacteria</taxon>
        <taxon>Pseudomonadati</taxon>
        <taxon>Pseudomonadota</taxon>
        <taxon>Betaproteobacteria</taxon>
        <taxon>Burkholderiales</taxon>
        <taxon>Alcaligenaceae</taxon>
        <taxon>Achromobacter</taxon>
    </lineage>
</organism>
<feature type="compositionally biased region" description="Basic and acidic residues" evidence="1">
    <location>
        <begin position="34"/>
        <end position="49"/>
    </location>
</feature>
<proteinExistence type="predicted"/>
<feature type="region of interest" description="Disordered" evidence="1">
    <location>
        <begin position="1"/>
        <end position="76"/>
    </location>
</feature>
<sequence length="76" mass="7941">MTSHKPHPAQAHGAPGADKPAVGAPDTPAIAQAGKDRAKSDHQHEDARRRALASAQHKESPRTMAAPKYHGGHRGG</sequence>
<reference evidence="2 3" key="1">
    <citation type="submission" date="2023-08" db="EMBL/GenBank/DDBJ databases">
        <title>Achromobacter seleniivolatilans sp. nov., isolated from seleniferous soil.</title>
        <authorList>
            <person name="Zhang S."/>
            <person name="Li K."/>
            <person name="Peng J."/>
            <person name="Zhao Q."/>
            <person name="Wang H."/>
            <person name="Guo Y."/>
        </authorList>
    </citation>
    <scope>NUCLEOTIDE SEQUENCE [LARGE SCALE GENOMIC DNA]</scope>
    <source>
        <strain evidence="2 3">R39</strain>
    </source>
</reference>
<evidence type="ECO:0000256" key="1">
    <source>
        <dbReference type="SAM" id="MobiDB-lite"/>
    </source>
</evidence>
<feature type="compositionally biased region" description="Low complexity" evidence="1">
    <location>
        <begin position="8"/>
        <end position="17"/>
    </location>
</feature>
<evidence type="ECO:0000313" key="3">
    <source>
        <dbReference type="Proteomes" id="UP001234798"/>
    </source>
</evidence>
<keyword evidence="3" id="KW-1185">Reference proteome</keyword>
<dbReference type="Proteomes" id="UP001234798">
    <property type="component" value="Chromosome"/>
</dbReference>